<dbReference type="GO" id="GO:0016491">
    <property type="term" value="F:oxidoreductase activity"/>
    <property type="evidence" value="ECO:0007669"/>
    <property type="project" value="UniProtKB-KW"/>
</dbReference>
<evidence type="ECO:0000259" key="7">
    <source>
        <dbReference type="Pfam" id="PF00881"/>
    </source>
</evidence>
<keyword evidence="6" id="KW-0539">Nucleus</keyword>
<dbReference type="CDD" id="cd02140">
    <property type="entry name" value="Frm2-like"/>
    <property type="match status" value="1"/>
</dbReference>
<dbReference type="InParanoid" id="A0A074XZ01"/>
<protein>
    <recommendedName>
        <fullName evidence="7">Nitroreductase domain-containing protein</fullName>
    </recommendedName>
</protein>
<dbReference type="GO" id="GO:0034599">
    <property type="term" value="P:cellular response to oxidative stress"/>
    <property type="evidence" value="ECO:0007669"/>
    <property type="project" value="InterPro"/>
</dbReference>
<evidence type="ECO:0000256" key="5">
    <source>
        <dbReference type="ARBA" id="ARBA00023002"/>
    </source>
</evidence>
<comment type="subcellular location">
    <subcellularLocation>
        <location evidence="2">Cytoplasm</location>
    </subcellularLocation>
    <subcellularLocation>
        <location evidence="1">Nucleus</location>
    </subcellularLocation>
</comment>
<comment type="similarity">
    <text evidence="3">Belongs to the nitroreductase family.</text>
</comment>
<sequence>MSFLEATKARRSLYALGKESPISDDRILSIIKHAIRYTPSPFNARSCRCIVLFGDHHDKLWDMGAEAIQKCMPMAADILIPKVQGFRAAYGTVLFFEDVESVKELSPRFAKMSEENPEWYDHSSGMNQYVVWTALEAEGLGCNLQHYQGMMAKEMNAEWNIPETWQAKCQLVFGEPLSGPLMDKEKTFRDIDECLKVYQ</sequence>
<evidence type="ECO:0000256" key="4">
    <source>
        <dbReference type="ARBA" id="ARBA00022490"/>
    </source>
</evidence>
<dbReference type="Proteomes" id="UP000030641">
    <property type="component" value="Unassembled WGS sequence"/>
</dbReference>
<evidence type="ECO:0000313" key="9">
    <source>
        <dbReference type="Proteomes" id="UP000030641"/>
    </source>
</evidence>
<dbReference type="GO" id="GO:0005737">
    <property type="term" value="C:cytoplasm"/>
    <property type="evidence" value="ECO:0007669"/>
    <property type="project" value="UniProtKB-SubCell"/>
</dbReference>
<dbReference type="FunFam" id="3.40.109.10:FF:000001">
    <property type="entry name" value="Nitroreductase family"/>
    <property type="match status" value="1"/>
</dbReference>
<dbReference type="AlphaFoldDB" id="A0A074XZ01"/>
<dbReference type="Pfam" id="PF00881">
    <property type="entry name" value="Nitroreductase"/>
    <property type="match status" value="1"/>
</dbReference>
<dbReference type="STRING" id="1043005.A0A074XZ01"/>
<dbReference type="GeneID" id="25370972"/>
<dbReference type="InterPro" id="IPR000415">
    <property type="entry name" value="Nitroreductase-like"/>
</dbReference>
<evidence type="ECO:0000256" key="1">
    <source>
        <dbReference type="ARBA" id="ARBA00004123"/>
    </source>
</evidence>
<accession>A0A074XZ01</accession>
<dbReference type="OMA" id="EMFENHT"/>
<dbReference type="OrthoDB" id="2138173at2759"/>
<dbReference type="PANTHER" id="PTHR43035">
    <property type="entry name" value="FATTY ACID REPRESSION MUTANT PROTEIN 2-RELATED"/>
    <property type="match status" value="1"/>
</dbReference>
<organism evidence="8 9">
    <name type="scientific">Aureobasidium subglaciale (strain EXF-2481)</name>
    <name type="common">Aureobasidium pullulans var. subglaciale</name>
    <dbReference type="NCBI Taxonomy" id="1043005"/>
    <lineage>
        <taxon>Eukaryota</taxon>
        <taxon>Fungi</taxon>
        <taxon>Dikarya</taxon>
        <taxon>Ascomycota</taxon>
        <taxon>Pezizomycotina</taxon>
        <taxon>Dothideomycetes</taxon>
        <taxon>Dothideomycetidae</taxon>
        <taxon>Dothideales</taxon>
        <taxon>Saccotheciaceae</taxon>
        <taxon>Aureobasidium</taxon>
    </lineage>
</organism>
<dbReference type="InterPro" id="IPR033877">
    <property type="entry name" value="Frm2/Hbn1"/>
</dbReference>
<proteinExistence type="inferred from homology"/>
<feature type="domain" description="Nitroreductase" evidence="7">
    <location>
        <begin position="8"/>
        <end position="174"/>
    </location>
</feature>
<dbReference type="Gene3D" id="3.40.109.10">
    <property type="entry name" value="NADH Oxidase"/>
    <property type="match status" value="1"/>
</dbReference>
<evidence type="ECO:0000313" key="8">
    <source>
        <dbReference type="EMBL" id="KEQ90778.1"/>
    </source>
</evidence>
<gene>
    <name evidence="8" type="ORF">AUEXF2481DRAFT_70838</name>
</gene>
<dbReference type="GO" id="GO:0005634">
    <property type="term" value="C:nucleus"/>
    <property type="evidence" value="ECO:0007669"/>
    <property type="project" value="UniProtKB-SubCell"/>
</dbReference>
<dbReference type="FunCoup" id="A0A074XZ01">
    <property type="interactions" value="14"/>
</dbReference>
<evidence type="ECO:0000256" key="6">
    <source>
        <dbReference type="ARBA" id="ARBA00023242"/>
    </source>
</evidence>
<keyword evidence="5" id="KW-0560">Oxidoreductase</keyword>
<dbReference type="RefSeq" id="XP_013339243.1">
    <property type="nucleotide sequence ID" value="XM_013483789.1"/>
</dbReference>
<dbReference type="InterPro" id="IPR029479">
    <property type="entry name" value="Nitroreductase"/>
</dbReference>
<dbReference type="PANTHER" id="PTHR43035:SF1">
    <property type="entry name" value="FATTY ACID REPRESSION MUTANT PROTEIN 2-RELATED"/>
    <property type="match status" value="1"/>
</dbReference>
<dbReference type="EMBL" id="KL584786">
    <property type="protein sequence ID" value="KEQ90778.1"/>
    <property type="molecule type" value="Genomic_DNA"/>
</dbReference>
<reference evidence="8 9" key="1">
    <citation type="journal article" date="2014" name="BMC Genomics">
        <title>Genome sequencing of four Aureobasidium pullulans varieties: biotechnological potential, stress tolerance, and description of new species.</title>
        <authorList>
            <person name="Gostin Ar C."/>
            <person name="Ohm R.A."/>
            <person name="Kogej T."/>
            <person name="Sonjak S."/>
            <person name="Turk M."/>
            <person name="Zajc J."/>
            <person name="Zalar P."/>
            <person name="Grube M."/>
            <person name="Sun H."/>
            <person name="Han J."/>
            <person name="Sharma A."/>
            <person name="Chiniquy J."/>
            <person name="Ngan C.Y."/>
            <person name="Lipzen A."/>
            <person name="Barry K."/>
            <person name="Grigoriev I.V."/>
            <person name="Gunde-Cimerman N."/>
        </authorList>
    </citation>
    <scope>NUCLEOTIDE SEQUENCE [LARGE SCALE GENOMIC DNA]</scope>
    <source>
        <strain evidence="8 9">EXF-2481</strain>
    </source>
</reference>
<keyword evidence="4" id="KW-0963">Cytoplasm</keyword>
<evidence type="ECO:0000256" key="2">
    <source>
        <dbReference type="ARBA" id="ARBA00004496"/>
    </source>
</evidence>
<evidence type="ECO:0000256" key="3">
    <source>
        <dbReference type="ARBA" id="ARBA00007118"/>
    </source>
</evidence>
<name>A0A074XZ01_AURSE</name>
<keyword evidence="9" id="KW-1185">Reference proteome</keyword>
<dbReference type="HOGENOM" id="CLU_073125_1_0_1"/>
<dbReference type="SUPFAM" id="SSF55469">
    <property type="entry name" value="FMN-dependent nitroreductase-like"/>
    <property type="match status" value="1"/>
</dbReference>